<comment type="caution">
    <text evidence="1">The sequence shown here is derived from an EMBL/GenBank/DDBJ whole genome shotgun (WGS) entry which is preliminary data.</text>
</comment>
<dbReference type="AlphaFoldDB" id="A0A4R6Z024"/>
<organism evidence="1 2">
    <name type="scientific">Tahibacter aquaticus</name>
    <dbReference type="NCBI Taxonomy" id="520092"/>
    <lineage>
        <taxon>Bacteria</taxon>
        <taxon>Pseudomonadati</taxon>
        <taxon>Pseudomonadota</taxon>
        <taxon>Gammaproteobacteria</taxon>
        <taxon>Lysobacterales</taxon>
        <taxon>Rhodanobacteraceae</taxon>
        <taxon>Tahibacter</taxon>
    </lineage>
</organism>
<name>A0A4R6Z024_9GAMM</name>
<evidence type="ECO:0000313" key="2">
    <source>
        <dbReference type="Proteomes" id="UP000295293"/>
    </source>
</evidence>
<accession>A0A4R6Z024</accession>
<reference evidence="1 2" key="1">
    <citation type="submission" date="2019-03" db="EMBL/GenBank/DDBJ databases">
        <title>Genomic Encyclopedia of Type Strains, Phase IV (KMG-IV): sequencing the most valuable type-strain genomes for metagenomic binning, comparative biology and taxonomic classification.</title>
        <authorList>
            <person name="Goeker M."/>
        </authorList>
    </citation>
    <scope>NUCLEOTIDE SEQUENCE [LARGE SCALE GENOMIC DNA]</scope>
    <source>
        <strain evidence="1 2">DSM 21667</strain>
    </source>
</reference>
<gene>
    <name evidence="1" type="ORF">DFR29_10536</name>
</gene>
<dbReference type="OrthoDB" id="283948at2"/>
<protein>
    <submittedName>
        <fullName evidence="1">Uncharacterized protein</fullName>
    </submittedName>
</protein>
<dbReference type="Proteomes" id="UP000295293">
    <property type="component" value="Unassembled WGS sequence"/>
</dbReference>
<sequence>MARLHTYTAWPPGSSAESARFSARRYAAECGDLALQFDAAPRALLVTALLARCLRAADTRPLTAQALWQWSVAERLQGLLAVALATTGPNTTAVASCGHAGCGQSIELELELASFAAPHTVHSASGVAPDGSALLCRLPTGDDQRAWREFADSDTAQTTEAGERWLAQRLVERVADAPPTQDWSLPTAWLESIAALLDASDPLNALVVGIECPYCGGHNNIDVDLEQLLIEGLRRQQRSLIEQVHRLACIYHWSEAQIVGLPPWRRARYLAQVEAHFS</sequence>
<keyword evidence="2" id="KW-1185">Reference proteome</keyword>
<dbReference type="RefSeq" id="WP_133818375.1">
    <property type="nucleotide sequence ID" value="NZ_SNZH01000005.1"/>
</dbReference>
<proteinExistence type="predicted"/>
<evidence type="ECO:0000313" key="1">
    <source>
        <dbReference type="EMBL" id="TDR44855.1"/>
    </source>
</evidence>
<dbReference type="EMBL" id="SNZH01000005">
    <property type="protein sequence ID" value="TDR44855.1"/>
    <property type="molecule type" value="Genomic_DNA"/>
</dbReference>